<proteinExistence type="predicted"/>
<name>A0A8S5U985_9CAUD</name>
<reference evidence="1" key="1">
    <citation type="journal article" date="2021" name="Proc. Natl. Acad. Sci. U.S.A.">
        <title>A Catalog of Tens of Thousands of Viruses from Human Metagenomes Reveals Hidden Associations with Chronic Diseases.</title>
        <authorList>
            <person name="Tisza M.J."/>
            <person name="Buck C.B."/>
        </authorList>
    </citation>
    <scope>NUCLEOTIDE SEQUENCE</scope>
    <source>
        <strain evidence="1">Ct9Uc11</strain>
    </source>
</reference>
<dbReference type="EMBL" id="BK016043">
    <property type="protein sequence ID" value="DAF91021.1"/>
    <property type="molecule type" value="Genomic_DNA"/>
</dbReference>
<accession>A0A8S5U985</accession>
<organism evidence="1">
    <name type="scientific">Myoviridae sp. ct9Uc11</name>
    <dbReference type="NCBI Taxonomy" id="2825042"/>
    <lineage>
        <taxon>Viruses</taxon>
        <taxon>Duplodnaviria</taxon>
        <taxon>Heunggongvirae</taxon>
        <taxon>Uroviricota</taxon>
        <taxon>Caudoviricetes</taxon>
    </lineage>
</organism>
<sequence>MAEYLHGAYGQQEASGISVPAKAGTLPVYFGVAPVHQLADYAGTVKTPVVLRGASQARAAVGYAADWDLFSLGEALYLHFMSAEPVGPIAVVNLLDPDVHRTESQTTKNVTFVNGRAEIPTKTAILKTVAVDGQTGVTAAYSDDGTALVLTDPEGALSGSQSVSYYEVDTSALAAAVSSDFAGMIAAAAPLVYEIAGTPPSIFCAPGHSAAADVDTALKNAARRINGHWNAFVYSDLDCSTADTVDKAIAAKASALHNDARECPCWPVFGDGTRWYHGSALSVYRAMLVDLANGNVPYETASNKEIPITGVYTGSAGNYTPLRLDKQEADRLNSKGIRTAIFWGGSWRLWGPHTGAYDFDASNEAEEIFDCSVRMALYLGNRFALSYGDEVDKPMHRARIDQILDKEQEHLDALVNDGALLYGRIEFNEDANPDSDLISGQFTFETKYTSTPAGRAIINRYRYTTTGLQALTSGGASE</sequence>
<evidence type="ECO:0000313" key="1">
    <source>
        <dbReference type="EMBL" id="DAF91021.1"/>
    </source>
</evidence>
<protein>
    <submittedName>
        <fullName evidence="1">Tail sheath tube</fullName>
    </submittedName>
</protein>